<dbReference type="PANTHER" id="PTHR33930:SF2">
    <property type="entry name" value="BLR3452 PROTEIN"/>
    <property type="match status" value="1"/>
</dbReference>
<dbReference type="SUPFAM" id="SSF69118">
    <property type="entry name" value="AhpD-like"/>
    <property type="match status" value="1"/>
</dbReference>
<evidence type="ECO:0000259" key="1">
    <source>
        <dbReference type="Pfam" id="PF02627"/>
    </source>
</evidence>
<dbReference type="Gene3D" id="1.20.1290.10">
    <property type="entry name" value="AhpD-like"/>
    <property type="match status" value="1"/>
</dbReference>
<organism evidence="2 3">
    <name type="scientific">Anaerocolumna chitinilytica</name>
    <dbReference type="NCBI Taxonomy" id="1727145"/>
    <lineage>
        <taxon>Bacteria</taxon>
        <taxon>Bacillati</taxon>
        <taxon>Bacillota</taxon>
        <taxon>Clostridia</taxon>
        <taxon>Lachnospirales</taxon>
        <taxon>Lachnospiraceae</taxon>
        <taxon>Anaerocolumna</taxon>
    </lineage>
</organism>
<dbReference type="KEGG" id="acht:bsdcttw_38140"/>
<dbReference type="Proteomes" id="UP000515703">
    <property type="component" value="Chromosome"/>
</dbReference>
<dbReference type="InterPro" id="IPR029032">
    <property type="entry name" value="AhpD-like"/>
</dbReference>
<reference evidence="2 3" key="2">
    <citation type="submission" date="2020-08" db="EMBL/GenBank/DDBJ databases">
        <authorList>
            <person name="Ueki A."/>
            <person name="Tonouchi A."/>
        </authorList>
    </citation>
    <scope>NUCLEOTIDE SEQUENCE [LARGE SCALE GENOMIC DNA]</scope>
    <source>
        <strain evidence="2 3">CTTW</strain>
    </source>
</reference>
<proteinExistence type="predicted"/>
<sequence length="104" mass="11170">MNKINPFMFLKQEAPEVSDAFNNLLSAIGTKGTLDDKTRQLIFIGIKSSQGDIPAVIGHVPMAKQAGATREEIRDTIIMTLAISGTQGVSSCLVPAMECFDNLS</sequence>
<dbReference type="EMBL" id="AP023368">
    <property type="protein sequence ID" value="BCK00774.1"/>
    <property type="molecule type" value="Genomic_DNA"/>
</dbReference>
<evidence type="ECO:0000313" key="3">
    <source>
        <dbReference type="Proteomes" id="UP000515703"/>
    </source>
</evidence>
<accession>A0A7I8DQS0</accession>
<evidence type="ECO:0000313" key="2">
    <source>
        <dbReference type="EMBL" id="BCK00774.1"/>
    </source>
</evidence>
<dbReference type="GO" id="GO:0051920">
    <property type="term" value="F:peroxiredoxin activity"/>
    <property type="evidence" value="ECO:0007669"/>
    <property type="project" value="InterPro"/>
</dbReference>
<keyword evidence="3" id="KW-1185">Reference proteome</keyword>
<dbReference type="InterPro" id="IPR003779">
    <property type="entry name" value="CMD-like"/>
</dbReference>
<dbReference type="PANTHER" id="PTHR33930">
    <property type="entry name" value="ALKYL HYDROPEROXIDE REDUCTASE AHPD"/>
    <property type="match status" value="1"/>
</dbReference>
<dbReference type="RefSeq" id="WP_185256415.1">
    <property type="nucleotide sequence ID" value="NZ_AP023368.1"/>
</dbReference>
<dbReference type="Pfam" id="PF02627">
    <property type="entry name" value="CMD"/>
    <property type="match status" value="1"/>
</dbReference>
<reference evidence="2 3" key="1">
    <citation type="submission" date="2020-08" db="EMBL/GenBank/DDBJ databases">
        <title>Draft genome sequencing of an Anaerocolumna strain isolated from anoxic soil subjected to BSD treatment.</title>
        <authorList>
            <person name="Uek A."/>
            <person name="Tonouchi A."/>
        </authorList>
    </citation>
    <scope>NUCLEOTIDE SEQUENCE [LARGE SCALE GENOMIC DNA]</scope>
    <source>
        <strain evidence="2 3">CTTW</strain>
    </source>
</reference>
<name>A0A7I8DQS0_9FIRM</name>
<dbReference type="AlphaFoldDB" id="A0A7I8DQS0"/>
<protein>
    <recommendedName>
        <fullName evidence="1">Carboxymuconolactone decarboxylase-like domain-containing protein</fullName>
    </recommendedName>
</protein>
<feature type="domain" description="Carboxymuconolactone decarboxylase-like" evidence="1">
    <location>
        <begin position="15"/>
        <end position="89"/>
    </location>
</feature>
<gene>
    <name evidence="2" type="ORF">bsdcttw_38140</name>
</gene>